<protein>
    <submittedName>
        <fullName evidence="1">Uncharacterized protein</fullName>
    </submittedName>
</protein>
<organism evidence="1">
    <name type="scientific">Siphoviridae sp. ctL0q1</name>
    <dbReference type="NCBI Taxonomy" id="2825449"/>
    <lineage>
        <taxon>Viruses</taxon>
        <taxon>Duplodnaviria</taxon>
        <taxon>Heunggongvirae</taxon>
        <taxon>Uroviricota</taxon>
        <taxon>Caudoviricetes</taxon>
    </lineage>
</organism>
<sequence>MDKISIKKFCEEYENMATDSMRKMYLKDHLEVIHYLPLLTKTTMIDNLTNITMIDKNSGNVKVNSIVEYVLLTRILVENYTNLTVESKGFYEEYDALKKSGLFDILLVGNDATPPLIPYTEIAEFKHLLSLKKQDIMTNKYELHSYINEQIDRFSTLFDATMNPILEAIGKKIENIPEEEINNIVEFAKKGDFKEV</sequence>
<reference evidence="1" key="1">
    <citation type="journal article" date="2021" name="Proc. Natl. Acad. Sci. U.S.A.">
        <title>A Catalog of Tens of Thousands of Viruses from Human Metagenomes Reveals Hidden Associations with Chronic Diseases.</title>
        <authorList>
            <person name="Tisza M.J."/>
            <person name="Buck C.B."/>
        </authorList>
    </citation>
    <scope>NUCLEOTIDE SEQUENCE</scope>
    <source>
        <strain evidence="1">CtL0q1</strain>
    </source>
</reference>
<accession>A0A8S5PI94</accession>
<name>A0A8S5PI94_9CAUD</name>
<proteinExistence type="predicted"/>
<dbReference type="EMBL" id="BK015443">
    <property type="protein sequence ID" value="DAE06935.1"/>
    <property type="molecule type" value="Genomic_DNA"/>
</dbReference>
<evidence type="ECO:0000313" key="1">
    <source>
        <dbReference type="EMBL" id="DAE06935.1"/>
    </source>
</evidence>